<name>A0A2J6RPY5_HYAVF</name>
<feature type="region of interest" description="Disordered" evidence="1">
    <location>
        <begin position="1"/>
        <end position="38"/>
    </location>
</feature>
<evidence type="ECO:0000256" key="1">
    <source>
        <dbReference type="SAM" id="MobiDB-lite"/>
    </source>
</evidence>
<keyword evidence="3" id="KW-1185">Reference proteome</keyword>
<feature type="region of interest" description="Disordered" evidence="1">
    <location>
        <begin position="68"/>
        <end position="96"/>
    </location>
</feature>
<evidence type="ECO:0000313" key="3">
    <source>
        <dbReference type="Proteomes" id="UP000235786"/>
    </source>
</evidence>
<feature type="region of interest" description="Disordered" evidence="1">
    <location>
        <begin position="291"/>
        <end position="341"/>
    </location>
</feature>
<gene>
    <name evidence="2" type="ORF">L207DRAFT_582760</name>
</gene>
<dbReference type="OrthoDB" id="3564763at2759"/>
<dbReference type="AlphaFoldDB" id="A0A2J6RPY5"/>
<feature type="compositionally biased region" description="Acidic residues" evidence="1">
    <location>
        <begin position="295"/>
        <end position="307"/>
    </location>
</feature>
<protein>
    <submittedName>
        <fullName evidence="2">Uncharacterized protein</fullName>
    </submittedName>
</protein>
<proteinExistence type="predicted"/>
<evidence type="ECO:0000313" key="2">
    <source>
        <dbReference type="EMBL" id="PMD40572.1"/>
    </source>
</evidence>
<organism evidence="2 3">
    <name type="scientific">Hyaloscypha variabilis (strain UAMH 11265 / GT02V1 / F)</name>
    <name type="common">Meliniomyces variabilis</name>
    <dbReference type="NCBI Taxonomy" id="1149755"/>
    <lineage>
        <taxon>Eukaryota</taxon>
        <taxon>Fungi</taxon>
        <taxon>Dikarya</taxon>
        <taxon>Ascomycota</taxon>
        <taxon>Pezizomycotina</taxon>
        <taxon>Leotiomycetes</taxon>
        <taxon>Helotiales</taxon>
        <taxon>Hyaloscyphaceae</taxon>
        <taxon>Hyaloscypha</taxon>
        <taxon>Hyaloscypha variabilis</taxon>
    </lineage>
</organism>
<reference evidence="2 3" key="1">
    <citation type="submission" date="2016-04" db="EMBL/GenBank/DDBJ databases">
        <title>A degradative enzymes factory behind the ericoid mycorrhizal symbiosis.</title>
        <authorList>
            <consortium name="DOE Joint Genome Institute"/>
            <person name="Martino E."/>
            <person name="Morin E."/>
            <person name="Grelet G."/>
            <person name="Kuo A."/>
            <person name="Kohler A."/>
            <person name="Daghino S."/>
            <person name="Barry K."/>
            <person name="Choi C."/>
            <person name="Cichocki N."/>
            <person name="Clum A."/>
            <person name="Copeland A."/>
            <person name="Hainaut M."/>
            <person name="Haridas S."/>
            <person name="Labutti K."/>
            <person name="Lindquist E."/>
            <person name="Lipzen A."/>
            <person name="Khouja H.-R."/>
            <person name="Murat C."/>
            <person name="Ohm R."/>
            <person name="Olson A."/>
            <person name="Spatafora J."/>
            <person name="Veneault-Fourrey C."/>
            <person name="Henrissat B."/>
            <person name="Grigoriev I."/>
            <person name="Martin F."/>
            <person name="Perotto S."/>
        </authorList>
    </citation>
    <scope>NUCLEOTIDE SEQUENCE [LARGE SCALE GENOMIC DNA]</scope>
    <source>
        <strain evidence="2 3">F</strain>
    </source>
</reference>
<feature type="compositionally biased region" description="Acidic residues" evidence="1">
    <location>
        <begin position="15"/>
        <end position="37"/>
    </location>
</feature>
<dbReference type="Proteomes" id="UP000235786">
    <property type="component" value="Unassembled WGS sequence"/>
</dbReference>
<dbReference type="EMBL" id="KZ613945">
    <property type="protein sequence ID" value="PMD40572.1"/>
    <property type="molecule type" value="Genomic_DNA"/>
</dbReference>
<accession>A0A2J6RPY5</accession>
<sequence>MAGNPKNEIIVISDSDSESEYGEEQQEEDQQDDEEQQEKEILAAGRRKIFDVLQASLRKLFVEEQEKAKLTKLPKTPKKTNAGPSVLPTPPDSTQKLKDPLIEDDDSLPQEAEGVQYEATPPPIGNFRISRLIRNADKAGQERRSEIVLDDPNFTVGYGDYLLRLDDDALALQGLFRNMAGQDGTVPIRMTQRVFRPWGLPSRIPLDRNGAGLPIGFSTRAARNAAEGWGIVRSEALFVGDPDTEEDVKVNVLDVDRRLMSLPRCSLEKRYQYPWNLRIDEDALDLAAGKTRPEDLEDEVSGEEDDTYNAAFGFNNPRKRKATSQANAGSPTPSKKKSSIKFASQEVVTSAQSLEDDIFDFDRDDSNEIKDDGGDLYLVRSLTLFLHDTWLIRHVELGEVDLGVPAEASLVL</sequence>